<dbReference type="GO" id="GO:0005886">
    <property type="term" value="C:plasma membrane"/>
    <property type="evidence" value="ECO:0007669"/>
    <property type="project" value="UniProtKB-SubCell"/>
</dbReference>
<evidence type="ECO:0000256" key="6">
    <source>
        <dbReference type="SAM" id="MobiDB-lite"/>
    </source>
</evidence>
<gene>
    <name evidence="8" type="ORF">JF69_10410</name>
</gene>
<evidence type="ECO:0000313" key="9">
    <source>
        <dbReference type="Proteomes" id="UP000033648"/>
    </source>
</evidence>
<accession>A0A0F4KUP6</accession>
<feature type="transmembrane region" description="Helical" evidence="7">
    <location>
        <begin position="632"/>
        <end position="654"/>
    </location>
</feature>
<feature type="transmembrane region" description="Helical" evidence="7">
    <location>
        <begin position="554"/>
        <end position="578"/>
    </location>
</feature>
<keyword evidence="3 7" id="KW-0812">Transmembrane</keyword>
<evidence type="ECO:0000256" key="3">
    <source>
        <dbReference type="ARBA" id="ARBA00022692"/>
    </source>
</evidence>
<feature type="region of interest" description="Disordered" evidence="6">
    <location>
        <begin position="1"/>
        <end position="21"/>
    </location>
</feature>
<feature type="transmembrane region" description="Helical" evidence="7">
    <location>
        <begin position="666"/>
        <end position="686"/>
    </location>
</feature>
<feature type="transmembrane region" description="Helical" evidence="7">
    <location>
        <begin position="87"/>
        <end position="107"/>
    </location>
</feature>
<feature type="compositionally biased region" description="Polar residues" evidence="6">
    <location>
        <begin position="1"/>
        <end position="10"/>
    </location>
</feature>
<feature type="transmembrane region" description="Helical" evidence="7">
    <location>
        <begin position="523"/>
        <end position="542"/>
    </location>
</feature>
<dbReference type="Proteomes" id="UP000033648">
    <property type="component" value="Unassembled WGS sequence"/>
</dbReference>
<dbReference type="Pfam" id="PF03706">
    <property type="entry name" value="LPG_synthase_TM"/>
    <property type="match status" value="1"/>
</dbReference>
<sequence>MTPSQSTITPEDTDSADPVQEDQVVIRDTPPQRVHDAEDLLRALAALILGILVTLAAVYLKGIAAGVESDMRQAGNAMDWLMDVPTAFLQQAVTVTVVLAVLVHLLVNREWIQAITAPLAMFLGFGLVMLTSNLILKAGNPTLIASFSSQNAIGSPVLLPDFYAGLAAFLSAAGPRRLRSSVKWGWNALYVVAIIMVAISSNSASGVLVSLILGRIMGMVVRYLAGTQNKGAWGQGVVQAIASIGIHAASLERQDPSLDNDGQPLPALDDDLIEASRIYRARDRDGRTYTVSVMDGQLHTMGYLMQLWQWIKLSGVSMRRDRSVRNSMQHHMAMLTELRDLGLTTLHPYGLAESAESSILVLEDDVHLGPLEPENLDADRAKQLMDYLRRANERGFTHRRIRPETLAVDQSGSAVIAGWENGDSASSQANIALDRVQLLALIAAMIGVDQAITAARASWGVKTLAGLSPFCQMVAIPSQTQALPGWDRQILTDLRKQLQTLAPPESVAETGQVTLSRFSLRSFVALALLVVAVAVIVTQFNLPQVISAVRNANPWMAGLSFLLGSLSWVGCAITLGVFIDPAKRDFKGIFLSQVASSFTSVSMPAGVGPAFVNLQFLRRDGYDNTMATAIMSAVVAVQFATTFCLLIGIGLFTGRNTLSGMIPTNTLVIVIGTVAIIAALIMAVPYTRRLVMERLMPIVASYARHLIEILTQPRQLVVAVLGAVMQSAALGMSFWAALMAFGCRTNVFETTFVFLLANTLGSAVPTPGGLGAIEAVLFSAFRLAGVPSGVAISATLVFRVATYWLRIPLGALAMRWLSNHNRI</sequence>
<protein>
    <recommendedName>
        <fullName evidence="10">Flippase-like domain-containing protein</fullName>
    </recommendedName>
</protein>
<dbReference type="PATRIC" id="fig|1684.4.peg.1129"/>
<feature type="transmembrane region" description="Helical" evidence="7">
    <location>
        <begin position="784"/>
        <end position="805"/>
    </location>
</feature>
<dbReference type="EMBL" id="JWME01000011">
    <property type="protein sequence ID" value="KJY49734.1"/>
    <property type="molecule type" value="Genomic_DNA"/>
</dbReference>
<feature type="transmembrane region" description="Helical" evidence="7">
    <location>
        <begin position="43"/>
        <end position="67"/>
    </location>
</feature>
<dbReference type="AlphaFoldDB" id="A0A0F4KUP6"/>
<dbReference type="NCBIfam" id="TIGR00374">
    <property type="entry name" value="flippase-like domain"/>
    <property type="match status" value="1"/>
</dbReference>
<comment type="caution">
    <text evidence="8">The sequence shown here is derived from an EMBL/GenBank/DDBJ whole genome shotgun (WGS) entry which is preliminary data.</text>
</comment>
<keyword evidence="4 7" id="KW-1133">Transmembrane helix</keyword>
<feature type="transmembrane region" description="Helical" evidence="7">
    <location>
        <begin position="590"/>
        <end position="612"/>
    </location>
</feature>
<dbReference type="OrthoDB" id="5242664at2"/>
<feature type="transmembrane region" description="Helical" evidence="7">
    <location>
        <begin position="119"/>
        <end position="140"/>
    </location>
</feature>
<evidence type="ECO:0000256" key="2">
    <source>
        <dbReference type="ARBA" id="ARBA00022475"/>
    </source>
</evidence>
<evidence type="ECO:0008006" key="10">
    <source>
        <dbReference type="Google" id="ProtNLM"/>
    </source>
</evidence>
<evidence type="ECO:0000313" key="8">
    <source>
        <dbReference type="EMBL" id="KJY49734.1"/>
    </source>
</evidence>
<reference evidence="8 9" key="1">
    <citation type="submission" date="2014-12" db="EMBL/GenBank/DDBJ databases">
        <title>Comparative genomics of the lactic acid bacteria isolated from the honey bee gut.</title>
        <authorList>
            <person name="Ellegaard K.M."/>
            <person name="Tamarit D."/>
            <person name="Javelind E."/>
            <person name="Olofsson T."/>
            <person name="Andersson S.G."/>
            <person name="Vasquez A."/>
        </authorList>
    </citation>
    <scope>NUCLEOTIDE SEQUENCE [LARGE SCALE GENOMIC DNA]</scope>
    <source>
        <strain evidence="8 9">Bin2</strain>
    </source>
</reference>
<dbReference type="InterPro" id="IPR022791">
    <property type="entry name" value="L-PG_synthase/AglD"/>
</dbReference>
<proteinExistence type="predicted"/>
<dbReference type="PANTHER" id="PTHR39087:SF2">
    <property type="entry name" value="UPF0104 MEMBRANE PROTEIN MJ1595"/>
    <property type="match status" value="1"/>
</dbReference>
<keyword evidence="2" id="KW-1003">Cell membrane</keyword>
<name>A0A0F4KUP6_9BIFI</name>
<keyword evidence="5 7" id="KW-0472">Membrane</keyword>
<evidence type="ECO:0000256" key="5">
    <source>
        <dbReference type="ARBA" id="ARBA00023136"/>
    </source>
</evidence>
<comment type="subcellular location">
    <subcellularLocation>
        <location evidence="1">Cell membrane</location>
        <topology evidence="1">Multi-pass membrane protein</topology>
    </subcellularLocation>
</comment>
<evidence type="ECO:0000256" key="4">
    <source>
        <dbReference type="ARBA" id="ARBA00022989"/>
    </source>
</evidence>
<organism evidence="8 9">
    <name type="scientific">Bifidobacterium asteroides</name>
    <dbReference type="NCBI Taxonomy" id="1684"/>
    <lineage>
        <taxon>Bacteria</taxon>
        <taxon>Bacillati</taxon>
        <taxon>Actinomycetota</taxon>
        <taxon>Actinomycetes</taxon>
        <taxon>Bifidobacteriales</taxon>
        <taxon>Bifidobacteriaceae</taxon>
        <taxon>Bifidobacterium</taxon>
    </lineage>
</organism>
<evidence type="ECO:0000256" key="7">
    <source>
        <dbReference type="SAM" id="Phobius"/>
    </source>
</evidence>
<dbReference type="PANTHER" id="PTHR39087">
    <property type="entry name" value="UPF0104 MEMBRANE PROTEIN MJ1595"/>
    <property type="match status" value="1"/>
</dbReference>
<evidence type="ECO:0000256" key="1">
    <source>
        <dbReference type="ARBA" id="ARBA00004651"/>
    </source>
</evidence>
<feature type="transmembrane region" description="Helical" evidence="7">
    <location>
        <begin position="716"/>
        <end position="741"/>
    </location>
</feature>
<feature type="transmembrane region" description="Helical" evidence="7">
    <location>
        <begin position="753"/>
        <end position="778"/>
    </location>
</feature>